<name>A0A1G2T9Z9_9BACT</name>
<proteinExistence type="predicted"/>
<gene>
    <name evidence="1" type="ORF">A2W58_01105</name>
</gene>
<dbReference type="EMBL" id="MHVL01000002">
    <property type="protein sequence ID" value="OHA94073.1"/>
    <property type="molecule type" value="Genomic_DNA"/>
</dbReference>
<dbReference type="Pfam" id="PF08843">
    <property type="entry name" value="AbiEii"/>
    <property type="match status" value="1"/>
</dbReference>
<reference evidence="1 2" key="1">
    <citation type="journal article" date="2016" name="Nat. Commun.">
        <title>Thousands of microbial genomes shed light on interconnected biogeochemical processes in an aquifer system.</title>
        <authorList>
            <person name="Anantharaman K."/>
            <person name="Brown C.T."/>
            <person name="Hug L.A."/>
            <person name="Sharon I."/>
            <person name="Castelle C.J."/>
            <person name="Probst A.J."/>
            <person name="Thomas B.C."/>
            <person name="Singh A."/>
            <person name="Wilkins M.J."/>
            <person name="Karaoz U."/>
            <person name="Brodie E.L."/>
            <person name="Williams K.H."/>
            <person name="Hubbard S.S."/>
            <person name="Banfield J.F."/>
        </authorList>
    </citation>
    <scope>NUCLEOTIDE SEQUENCE [LARGE SCALE GENOMIC DNA]</scope>
</reference>
<protein>
    <recommendedName>
        <fullName evidence="3">Nucleotidyl transferase AbiEii/AbiGii toxin family protein</fullName>
    </recommendedName>
</protein>
<sequence>MHKEIFTQEQIKLLPLIRKFSKDFGLVGGTAIALHLGHRRSIDFDMFSNKPFNNVAVRRKIKNTHSIQKVFKDETGQYTFFVNEVQMTFYHFPYEIDYSEKFEDYVKIPNLLILAAMKAFALGGRNKWKDYVDLYFILNNRFSVDEISKKAKELFQGEFNEKIFRNQLAYFDDINYKETVDFLPDFEVSDETVKKALIDFSIS</sequence>
<dbReference type="InterPro" id="IPR014942">
    <property type="entry name" value="AbiEii"/>
</dbReference>
<organism evidence="1 2">
    <name type="scientific">Candidatus Zambryskibacteria bacterium RIFCSPHIGHO2_02_38_10.5</name>
    <dbReference type="NCBI Taxonomy" id="1802742"/>
    <lineage>
        <taxon>Bacteria</taxon>
        <taxon>Candidatus Zambryskiibacteriota</taxon>
    </lineage>
</organism>
<accession>A0A1G2T9Z9</accession>
<dbReference type="Proteomes" id="UP000179264">
    <property type="component" value="Unassembled WGS sequence"/>
</dbReference>
<comment type="caution">
    <text evidence="1">The sequence shown here is derived from an EMBL/GenBank/DDBJ whole genome shotgun (WGS) entry which is preliminary data.</text>
</comment>
<evidence type="ECO:0008006" key="3">
    <source>
        <dbReference type="Google" id="ProtNLM"/>
    </source>
</evidence>
<evidence type="ECO:0000313" key="1">
    <source>
        <dbReference type="EMBL" id="OHA94073.1"/>
    </source>
</evidence>
<dbReference type="AlphaFoldDB" id="A0A1G2T9Z9"/>
<evidence type="ECO:0000313" key="2">
    <source>
        <dbReference type="Proteomes" id="UP000179264"/>
    </source>
</evidence>